<evidence type="ECO:0000259" key="2">
    <source>
        <dbReference type="Pfam" id="PF04862"/>
    </source>
</evidence>
<dbReference type="AlphaFoldDB" id="A0A7G3UJ18"/>
<organism evidence="3 4">
    <name type="scientific">Streptomyces tsukubensis (strain DSM 42081 / NBRC 108919 / NRRL 18488 / 9993)</name>
    <dbReference type="NCBI Taxonomy" id="1114943"/>
    <lineage>
        <taxon>Bacteria</taxon>
        <taxon>Bacillati</taxon>
        <taxon>Actinomycetota</taxon>
        <taxon>Actinomycetes</taxon>
        <taxon>Kitasatosporales</taxon>
        <taxon>Streptomycetaceae</taxon>
        <taxon>Streptomyces</taxon>
    </lineage>
</organism>
<keyword evidence="1" id="KW-0732">Signal</keyword>
<name>A0A7G3UJ18_STRT9</name>
<feature type="signal peptide" evidence="1">
    <location>
        <begin position="1"/>
        <end position="25"/>
    </location>
</feature>
<dbReference type="NCBIfam" id="TIGR04362">
    <property type="entry name" value="choice_anch_C"/>
    <property type="match status" value="1"/>
</dbReference>
<dbReference type="InterPro" id="IPR027576">
    <property type="entry name" value="Choice_anch_C_dom"/>
</dbReference>
<accession>A0A7G3UJ18</accession>
<sequence length="202" mass="20267">MSALRACTTAVAGALALAATCAALAAPAQAAALSRFDDGSFEYPVAPANSFSTLTNGQSLGPWRVTAGSVDLIGSGFWQAAEGNQSVDLSGGGPGTVAQTFTTVPGTTYSVSYSLAGNIDAASQPAVKTGRALIDGQVFQDFTFDITGKTRPNMGYVNRQFTFVASAASTTLAFASTTAGAHGPVLDNVQVKAACCGCSASC</sequence>
<evidence type="ECO:0000313" key="3">
    <source>
        <dbReference type="EMBL" id="QKM68922.1"/>
    </source>
</evidence>
<feature type="domain" description="DUF642" evidence="2">
    <location>
        <begin position="36"/>
        <end position="192"/>
    </location>
</feature>
<dbReference type="RefSeq" id="WP_040915706.1">
    <property type="nucleotide sequence ID" value="NZ_CP029159.1"/>
</dbReference>
<feature type="chain" id="PRO_5038690642" evidence="1">
    <location>
        <begin position="26"/>
        <end position="202"/>
    </location>
</feature>
<keyword evidence="4" id="KW-1185">Reference proteome</keyword>
<protein>
    <submittedName>
        <fullName evidence="3">Choice-of-anchor C family protein</fullName>
    </submittedName>
</protein>
<dbReference type="Gene3D" id="2.60.120.260">
    <property type="entry name" value="Galactose-binding domain-like"/>
    <property type="match status" value="1"/>
</dbReference>
<dbReference type="InterPro" id="IPR006946">
    <property type="entry name" value="DGR2-like_dom"/>
</dbReference>
<gene>
    <name evidence="3" type="ORF">STSU_018850</name>
</gene>
<reference evidence="3 4" key="1">
    <citation type="journal article" date="2012" name="J. Bacteriol.">
        <title>Draft genome of Streptomyces tsukubaensis NRRL 18488, the producer of the clinically important immunosuppressant tacrolimus (FK506).</title>
        <authorList>
            <person name="Barreiro C."/>
            <person name="Prieto C."/>
            <person name="Sola-Landa A."/>
            <person name="Solera E."/>
            <person name="Martinez-Castro M."/>
            <person name="Perez-Redondo R."/>
            <person name="Garcia-Estrada C."/>
            <person name="Aparicio J.F."/>
            <person name="Fernandez-Martinez L.T."/>
            <person name="Santos-Aberturas J."/>
            <person name="Salehi-Najafabadi Z."/>
            <person name="Rodriguez-Garcia A."/>
            <person name="Tauch A."/>
            <person name="Martin J.F."/>
        </authorList>
    </citation>
    <scope>NUCLEOTIDE SEQUENCE [LARGE SCALE GENOMIC DNA]</scope>
    <source>
        <strain evidence="4">DSM 42081 / NBRC 108919 / NRRL 18488 / 9993</strain>
    </source>
</reference>
<proteinExistence type="predicted"/>
<dbReference type="Proteomes" id="UP000005940">
    <property type="component" value="Chromosome"/>
</dbReference>
<evidence type="ECO:0000256" key="1">
    <source>
        <dbReference type="SAM" id="SignalP"/>
    </source>
</evidence>
<dbReference type="Pfam" id="PF04862">
    <property type="entry name" value="DUF642"/>
    <property type="match status" value="1"/>
</dbReference>
<dbReference type="EMBL" id="CP029159">
    <property type="protein sequence ID" value="QKM68922.1"/>
    <property type="molecule type" value="Genomic_DNA"/>
</dbReference>
<evidence type="ECO:0000313" key="4">
    <source>
        <dbReference type="Proteomes" id="UP000005940"/>
    </source>
</evidence>